<sequence>MTRPLLLPTLPLLTRALVGRILPFVAAQIAYLFNCRSPERPRVFVGMRRNLWLPLGVAVTIALQMAFTHARWMNTLFWAGPHRLVGVRWAPPVLVGPRKTTLSLAAMRSSVRGSRTRHLRRR</sequence>
<dbReference type="InterPro" id="IPR006068">
    <property type="entry name" value="ATPase_P-typ_cation-transptr_C"/>
</dbReference>
<comment type="caution">
    <text evidence="2">The sequence shown here is derived from an EMBL/GenBank/DDBJ whole genome shotgun (WGS) entry which is preliminary data.</text>
</comment>
<dbReference type="RefSeq" id="WP_378251122.1">
    <property type="nucleotide sequence ID" value="NZ_JBHSKF010000023.1"/>
</dbReference>
<dbReference type="EMBL" id="JBHSKF010000023">
    <property type="protein sequence ID" value="MFC5291207.1"/>
    <property type="molecule type" value="Genomic_DNA"/>
</dbReference>
<feature type="domain" description="Cation-transporting P-type ATPase C-terminal" evidence="1">
    <location>
        <begin position="24"/>
        <end position="94"/>
    </location>
</feature>
<dbReference type="SUPFAM" id="SSF81665">
    <property type="entry name" value="Calcium ATPase, transmembrane domain M"/>
    <property type="match status" value="1"/>
</dbReference>
<protein>
    <submittedName>
        <fullName evidence="2">Cation transporting ATPase C-terminal domain-containing protein</fullName>
    </submittedName>
</protein>
<dbReference type="Proteomes" id="UP001596157">
    <property type="component" value="Unassembled WGS sequence"/>
</dbReference>
<dbReference type="InterPro" id="IPR023298">
    <property type="entry name" value="ATPase_P-typ_TM_dom_sf"/>
</dbReference>
<gene>
    <name evidence="2" type="ORF">ACFPM7_29505</name>
</gene>
<evidence type="ECO:0000313" key="3">
    <source>
        <dbReference type="Proteomes" id="UP001596157"/>
    </source>
</evidence>
<name>A0ABW0EV74_9PSEU</name>
<dbReference type="Pfam" id="PF00689">
    <property type="entry name" value="Cation_ATPase_C"/>
    <property type="match status" value="1"/>
</dbReference>
<keyword evidence="3" id="KW-1185">Reference proteome</keyword>
<evidence type="ECO:0000259" key="1">
    <source>
        <dbReference type="Pfam" id="PF00689"/>
    </source>
</evidence>
<evidence type="ECO:0000313" key="2">
    <source>
        <dbReference type="EMBL" id="MFC5291207.1"/>
    </source>
</evidence>
<organism evidence="2 3">
    <name type="scientific">Actinokineospora guangxiensis</name>
    <dbReference type="NCBI Taxonomy" id="1490288"/>
    <lineage>
        <taxon>Bacteria</taxon>
        <taxon>Bacillati</taxon>
        <taxon>Actinomycetota</taxon>
        <taxon>Actinomycetes</taxon>
        <taxon>Pseudonocardiales</taxon>
        <taxon>Pseudonocardiaceae</taxon>
        <taxon>Actinokineospora</taxon>
    </lineage>
</organism>
<accession>A0ABW0EV74</accession>
<proteinExistence type="predicted"/>
<dbReference type="Gene3D" id="1.20.1110.10">
    <property type="entry name" value="Calcium-transporting ATPase, transmembrane domain"/>
    <property type="match status" value="1"/>
</dbReference>
<reference evidence="3" key="1">
    <citation type="journal article" date="2019" name="Int. J. Syst. Evol. Microbiol.">
        <title>The Global Catalogue of Microorganisms (GCM) 10K type strain sequencing project: providing services to taxonomists for standard genome sequencing and annotation.</title>
        <authorList>
            <consortium name="The Broad Institute Genomics Platform"/>
            <consortium name="The Broad Institute Genome Sequencing Center for Infectious Disease"/>
            <person name="Wu L."/>
            <person name="Ma J."/>
        </authorList>
    </citation>
    <scope>NUCLEOTIDE SEQUENCE [LARGE SCALE GENOMIC DNA]</scope>
    <source>
        <strain evidence="3">CCUG 59778</strain>
    </source>
</reference>